<keyword evidence="9" id="KW-1185">Reference proteome</keyword>
<sequence>MSSASDADDGSPDMGPSFAVVVPAHQAADQIGRCISALRASGFLDQEILVVDDGSLDGTSEVATSCGIRVIRHERPQRPALARNAGAEATASEILVFVDADVLVHPGARDRLEAFFRTSQDHAAIFGSYDDAPESRRPVSRYRNLLHHYVHQTSRPEANTFWTGFGAVRRSAFEAAGGFDPVWEAIEDVELGLRLRAAGGRIRLDRTLLCKHLKDWTLVSMFRTDWKGRAVPWTQLLRQRRTEAGDLNLSRAHRVSGLLTLLLPFCLLAGLAAPSALWLLPACLGGFVAVNARFLTFLGMSGGPGFALRSIGYHLAHYAAADLGYVQGQLQGRRRGGVDQGVRLGAPASIRRVDASKE</sequence>
<evidence type="ECO:0000313" key="8">
    <source>
        <dbReference type="EMBL" id="EYD75963.1"/>
    </source>
</evidence>
<name>A0A017HP71_9RHOB</name>
<dbReference type="CDD" id="cd00761">
    <property type="entry name" value="Glyco_tranf_GTA_type"/>
    <property type="match status" value="1"/>
</dbReference>
<dbReference type="Proteomes" id="UP000019666">
    <property type="component" value="Unassembled WGS sequence"/>
</dbReference>
<evidence type="ECO:0000256" key="1">
    <source>
        <dbReference type="ARBA" id="ARBA00004236"/>
    </source>
</evidence>
<keyword evidence="6" id="KW-0812">Transmembrane</keyword>
<organism evidence="8 9">
    <name type="scientific">Rubellimicrobium mesophilum DSM 19309</name>
    <dbReference type="NCBI Taxonomy" id="442562"/>
    <lineage>
        <taxon>Bacteria</taxon>
        <taxon>Pseudomonadati</taxon>
        <taxon>Pseudomonadota</taxon>
        <taxon>Alphaproteobacteria</taxon>
        <taxon>Rhodobacterales</taxon>
        <taxon>Roseobacteraceae</taxon>
        <taxon>Rubellimicrobium</taxon>
    </lineage>
</organism>
<evidence type="ECO:0000256" key="2">
    <source>
        <dbReference type="ARBA" id="ARBA00022475"/>
    </source>
</evidence>
<keyword evidence="2" id="KW-1003">Cell membrane</keyword>
<evidence type="ECO:0000313" key="9">
    <source>
        <dbReference type="Proteomes" id="UP000019666"/>
    </source>
</evidence>
<keyword evidence="4" id="KW-0808">Transferase</keyword>
<evidence type="ECO:0000256" key="5">
    <source>
        <dbReference type="ARBA" id="ARBA00023136"/>
    </source>
</evidence>
<evidence type="ECO:0000259" key="7">
    <source>
        <dbReference type="Pfam" id="PF00535"/>
    </source>
</evidence>
<dbReference type="EMBL" id="AOSK01000062">
    <property type="protein sequence ID" value="EYD75963.1"/>
    <property type="molecule type" value="Genomic_DNA"/>
</dbReference>
<dbReference type="InterPro" id="IPR029044">
    <property type="entry name" value="Nucleotide-diphossugar_trans"/>
</dbReference>
<reference evidence="8 9" key="1">
    <citation type="submission" date="2013-02" db="EMBL/GenBank/DDBJ databases">
        <authorList>
            <person name="Fiebig A."/>
            <person name="Goeker M."/>
            <person name="Klenk H.-P.P."/>
        </authorList>
    </citation>
    <scope>NUCLEOTIDE SEQUENCE [LARGE SCALE GENOMIC DNA]</scope>
    <source>
        <strain evidence="8 9">DSM 19309</strain>
    </source>
</reference>
<protein>
    <recommendedName>
        <fullName evidence="7">Glycosyltransferase 2-like domain-containing protein</fullName>
    </recommendedName>
</protein>
<comment type="subcellular location">
    <subcellularLocation>
        <location evidence="1">Cell membrane</location>
    </subcellularLocation>
</comment>
<dbReference type="Gene3D" id="3.90.550.10">
    <property type="entry name" value="Spore Coat Polysaccharide Biosynthesis Protein SpsA, Chain A"/>
    <property type="match status" value="1"/>
</dbReference>
<evidence type="ECO:0000256" key="6">
    <source>
        <dbReference type="SAM" id="Phobius"/>
    </source>
</evidence>
<gene>
    <name evidence="8" type="ORF">Rumeso_02392</name>
</gene>
<keyword evidence="6" id="KW-1133">Transmembrane helix</keyword>
<dbReference type="HOGENOM" id="CLU_069115_0_0_5"/>
<dbReference type="GO" id="GO:0016757">
    <property type="term" value="F:glycosyltransferase activity"/>
    <property type="evidence" value="ECO:0007669"/>
    <property type="project" value="UniProtKB-KW"/>
</dbReference>
<dbReference type="SUPFAM" id="SSF53448">
    <property type="entry name" value="Nucleotide-diphospho-sugar transferases"/>
    <property type="match status" value="1"/>
</dbReference>
<dbReference type="AlphaFoldDB" id="A0A017HP71"/>
<accession>A0A017HP71</accession>
<dbReference type="PANTHER" id="PTHR43646">
    <property type="entry name" value="GLYCOSYLTRANSFERASE"/>
    <property type="match status" value="1"/>
</dbReference>
<proteinExistence type="predicted"/>
<dbReference type="Pfam" id="PF00535">
    <property type="entry name" value="Glycos_transf_2"/>
    <property type="match status" value="1"/>
</dbReference>
<dbReference type="GO" id="GO:0005886">
    <property type="term" value="C:plasma membrane"/>
    <property type="evidence" value="ECO:0007669"/>
    <property type="project" value="UniProtKB-SubCell"/>
</dbReference>
<evidence type="ECO:0000256" key="3">
    <source>
        <dbReference type="ARBA" id="ARBA00022676"/>
    </source>
</evidence>
<feature type="domain" description="Glycosyltransferase 2-like" evidence="7">
    <location>
        <begin position="20"/>
        <end position="174"/>
    </location>
</feature>
<dbReference type="RefSeq" id="WP_051521249.1">
    <property type="nucleotide sequence ID" value="NZ_KK088571.1"/>
</dbReference>
<feature type="transmembrane region" description="Helical" evidence="6">
    <location>
        <begin position="279"/>
        <end position="300"/>
    </location>
</feature>
<dbReference type="PANTHER" id="PTHR43646:SF2">
    <property type="entry name" value="GLYCOSYLTRANSFERASE 2-LIKE DOMAIN-CONTAINING PROTEIN"/>
    <property type="match status" value="1"/>
</dbReference>
<keyword evidence="5 6" id="KW-0472">Membrane</keyword>
<keyword evidence="3" id="KW-0328">Glycosyltransferase</keyword>
<dbReference type="InterPro" id="IPR001173">
    <property type="entry name" value="Glyco_trans_2-like"/>
</dbReference>
<evidence type="ECO:0000256" key="4">
    <source>
        <dbReference type="ARBA" id="ARBA00022679"/>
    </source>
</evidence>
<dbReference type="STRING" id="442562.Rumeso_02392"/>
<comment type="caution">
    <text evidence="8">The sequence shown here is derived from an EMBL/GenBank/DDBJ whole genome shotgun (WGS) entry which is preliminary data.</text>
</comment>